<proteinExistence type="predicted"/>
<organism evidence="2 3">
    <name type="scientific">Paractinoplanes rishiriensis</name>
    <dbReference type="NCBI Taxonomy" id="1050105"/>
    <lineage>
        <taxon>Bacteria</taxon>
        <taxon>Bacillati</taxon>
        <taxon>Actinomycetota</taxon>
        <taxon>Actinomycetes</taxon>
        <taxon>Micromonosporales</taxon>
        <taxon>Micromonosporaceae</taxon>
        <taxon>Paractinoplanes</taxon>
    </lineage>
</organism>
<sequence>MTIVETLMIAAHIETAAKAERELHDALAAARADAERQGRLAADAQRRHREDVELIGEKLLKEAEDRGWCKEFDEVIGALNAGLHIELATRDRDFTVTATVELRLTVTAVSEDDARDQAADLVRDAERELDDMDSITAYPEGRGSFRVETDD</sequence>
<dbReference type="AlphaFoldDB" id="A0A919K828"/>
<keyword evidence="3" id="KW-1185">Reference proteome</keyword>
<gene>
    <name evidence="2" type="ORF">Ari01nite_85520</name>
</gene>
<evidence type="ECO:0000313" key="2">
    <source>
        <dbReference type="EMBL" id="GIF01088.1"/>
    </source>
</evidence>
<dbReference type="RefSeq" id="WP_203789548.1">
    <property type="nucleotide sequence ID" value="NZ_BOMV01000098.1"/>
</dbReference>
<protein>
    <submittedName>
        <fullName evidence="2">Uncharacterized protein</fullName>
    </submittedName>
</protein>
<name>A0A919K828_9ACTN</name>
<dbReference type="EMBL" id="BOMV01000098">
    <property type="protein sequence ID" value="GIF01088.1"/>
    <property type="molecule type" value="Genomic_DNA"/>
</dbReference>
<feature type="region of interest" description="Disordered" evidence="1">
    <location>
        <begin position="132"/>
        <end position="151"/>
    </location>
</feature>
<accession>A0A919K828</accession>
<comment type="caution">
    <text evidence="2">The sequence shown here is derived from an EMBL/GenBank/DDBJ whole genome shotgun (WGS) entry which is preliminary data.</text>
</comment>
<dbReference type="Proteomes" id="UP000636960">
    <property type="component" value="Unassembled WGS sequence"/>
</dbReference>
<reference evidence="2" key="1">
    <citation type="submission" date="2021-01" db="EMBL/GenBank/DDBJ databases">
        <title>Whole genome shotgun sequence of Actinoplanes rishiriensis NBRC 108556.</title>
        <authorList>
            <person name="Komaki H."/>
            <person name="Tamura T."/>
        </authorList>
    </citation>
    <scope>NUCLEOTIDE SEQUENCE</scope>
    <source>
        <strain evidence="2">NBRC 108556</strain>
    </source>
</reference>
<evidence type="ECO:0000313" key="3">
    <source>
        <dbReference type="Proteomes" id="UP000636960"/>
    </source>
</evidence>
<evidence type="ECO:0000256" key="1">
    <source>
        <dbReference type="SAM" id="MobiDB-lite"/>
    </source>
</evidence>